<evidence type="ECO:0000256" key="3">
    <source>
        <dbReference type="ARBA" id="ARBA00022801"/>
    </source>
</evidence>
<protein>
    <recommendedName>
        <fullName evidence="2">beta-galactosidase</fullName>
        <ecNumber evidence="2">3.2.1.23</ecNumber>
    </recommendedName>
</protein>
<evidence type="ECO:0000256" key="1">
    <source>
        <dbReference type="ARBA" id="ARBA00001412"/>
    </source>
</evidence>
<dbReference type="EMBL" id="JAENRR010000030">
    <property type="protein sequence ID" value="MBK3518292.1"/>
    <property type="molecule type" value="Genomic_DNA"/>
</dbReference>
<evidence type="ECO:0000256" key="2">
    <source>
        <dbReference type="ARBA" id="ARBA00012756"/>
    </source>
</evidence>
<comment type="caution">
    <text evidence="6">The sequence shown here is derived from an EMBL/GenBank/DDBJ whole genome shotgun (WGS) entry which is preliminary data.</text>
</comment>
<feature type="non-terminal residue" evidence="6">
    <location>
        <position position="88"/>
    </location>
</feature>
<evidence type="ECO:0000313" key="6">
    <source>
        <dbReference type="EMBL" id="MBK3518292.1"/>
    </source>
</evidence>
<evidence type="ECO:0000313" key="7">
    <source>
        <dbReference type="Proteomes" id="UP000605676"/>
    </source>
</evidence>
<dbReference type="RefSeq" id="WP_200465519.1">
    <property type="nucleotide sequence ID" value="NZ_JAENRR010000030.1"/>
</dbReference>
<dbReference type="InterPro" id="IPR050347">
    <property type="entry name" value="Bact_Beta-galactosidase"/>
</dbReference>
<dbReference type="Proteomes" id="UP000605676">
    <property type="component" value="Unassembled WGS sequence"/>
</dbReference>
<dbReference type="EC" id="3.2.1.23" evidence="2"/>
<evidence type="ECO:0000256" key="4">
    <source>
        <dbReference type="ARBA" id="ARBA00023295"/>
    </source>
</evidence>
<feature type="compositionally biased region" description="Basic and acidic residues" evidence="5">
    <location>
        <begin position="35"/>
        <end position="49"/>
    </location>
</feature>
<reference evidence="6 7" key="1">
    <citation type="submission" date="2021-01" db="EMBL/GenBank/DDBJ databases">
        <title>Carboxyliciviraga sp.nov., isolated from coastal sediments.</title>
        <authorList>
            <person name="Lu D."/>
            <person name="Zhang T."/>
        </authorList>
    </citation>
    <scope>NUCLEOTIDE SEQUENCE [LARGE SCALE GENOMIC DNA]</scope>
    <source>
        <strain evidence="6 7">N1Y132</strain>
    </source>
</reference>
<keyword evidence="4" id="KW-0326">Glycosidase</keyword>
<feature type="region of interest" description="Disordered" evidence="5">
    <location>
        <begin position="30"/>
        <end position="49"/>
    </location>
</feature>
<keyword evidence="7" id="KW-1185">Reference proteome</keyword>
<comment type="catalytic activity">
    <reaction evidence="1">
        <text>Hydrolysis of terminal non-reducing beta-D-galactose residues in beta-D-galactosides.</text>
        <dbReference type="EC" id="3.2.1.23"/>
    </reaction>
</comment>
<dbReference type="PANTHER" id="PTHR46323">
    <property type="entry name" value="BETA-GALACTOSIDASE"/>
    <property type="match status" value="1"/>
</dbReference>
<name>A0ABS1HKU6_9BACT</name>
<proteinExistence type="predicted"/>
<sequence length="88" mass="10060">MIRIVIGLIVCLVVHGHIAQAQLEGFTYGAQESPSGKEWESPSHIAHNKEQPRATFYSFKSVENARKVLPENSEYWQSLDGDWKFNWA</sequence>
<gene>
    <name evidence="6" type="ORF">JIV24_13185</name>
</gene>
<dbReference type="PANTHER" id="PTHR46323:SF2">
    <property type="entry name" value="BETA-GALACTOSIDASE"/>
    <property type="match status" value="1"/>
</dbReference>
<keyword evidence="3" id="KW-0378">Hydrolase</keyword>
<dbReference type="Gene3D" id="2.60.120.260">
    <property type="entry name" value="Galactose-binding domain-like"/>
    <property type="match status" value="1"/>
</dbReference>
<evidence type="ECO:0000256" key="5">
    <source>
        <dbReference type="SAM" id="MobiDB-lite"/>
    </source>
</evidence>
<organism evidence="6 7">
    <name type="scientific">Carboxylicivirga marina</name>
    <dbReference type="NCBI Taxonomy" id="2800988"/>
    <lineage>
        <taxon>Bacteria</taxon>
        <taxon>Pseudomonadati</taxon>
        <taxon>Bacteroidota</taxon>
        <taxon>Bacteroidia</taxon>
        <taxon>Marinilabiliales</taxon>
        <taxon>Marinilabiliaceae</taxon>
        <taxon>Carboxylicivirga</taxon>
    </lineage>
</organism>
<accession>A0ABS1HKU6</accession>